<organism evidence="2 3">
    <name type="scientific">Sphingobacterium micropteri</name>
    <dbReference type="NCBI Taxonomy" id="2763501"/>
    <lineage>
        <taxon>Bacteria</taxon>
        <taxon>Pseudomonadati</taxon>
        <taxon>Bacteroidota</taxon>
        <taxon>Sphingobacteriia</taxon>
        <taxon>Sphingobacteriales</taxon>
        <taxon>Sphingobacteriaceae</taxon>
        <taxon>Sphingobacterium</taxon>
    </lineage>
</organism>
<name>A0ABR7YJX7_9SPHI</name>
<reference evidence="2 3" key="1">
    <citation type="submission" date="2020-08" db="EMBL/GenBank/DDBJ databases">
        <title>Sphingobacterium sp. DN00404 isolated from aquaculture water.</title>
        <authorList>
            <person name="Zhang M."/>
        </authorList>
    </citation>
    <scope>NUCLEOTIDE SEQUENCE [LARGE SCALE GENOMIC DNA]</scope>
    <source>
        <strain evidence="2 3">DN00404</strain>
    </source>
</reference>
<dbReference type="PROSITE" id="PS51257">
    <property type="entry name" value="PROKAR_LIPOPROTEIN"/>
    <property type="match status" value="1"/>
</dbReference>
<dbReference type="EMBL" id="JACOIK010000001">
    <property type="protein sequence ID" value="MBD1431566.1"/>
    <property type="molecule type" value="Genomic_DNA"/>
</dbReference>
<comment type="caution">
    <text evidence="2">The sequence shown here is derived from an EMBL/GenBank/DDBJ whole genome shotgun (WGS) entry which is preliminary data.</text>
</comment>
<gene>
    <name evidence="2" type="ORF">H8B06_01910</name>
</gene>
<protein>
    <submittedName>
        <fullName evidence="2">Uncharacterized protein</fullName>
    </submittedName>
</protein>
<keyword evidence="3" id="KW-1185">Reference proteome</keyword>
<accession>A0ABR7YJX7</accession>
<evidence type="ECO:0000313" key="3">
    <source>
        <dbReference type="Proteomes" id="UP000602759"/>
    </source>
</evidence>
<evidence type="ECO:0000256" key="1">
    <source>
        <dbReference type="SAM" id="SignalP"/>
    </source>
</evidence>
<sequence length="172" mass="18970">MTRKLLFGVFAALFGFFVCACSKDPVADEIKTNYLQLKIDERVKTFSDVEGRWVDGGNFLEIIATDDGKEWFTFTVMSETTRVSAGNYTLDDESGFTILSTYSLVDDNGQLNYAGTRGTLAPEDAFSLRIDKIDNGSAEGSFTGVLVRVQGENTLGMVKITEGQFKTELKPN</sequence>
<keyword evidence="1" id="KW-0732">Signal</keyword>
<dbReference type="RefSeq" id="WP_190992576.1">
    <property type="nucleotide sequence ID" value="NZ_JACOIK010000001.1"/>
</dbReference>
<feature type="chain" id="PRO_5047484874" evidence="1">
    <location>
        <begin position="21"/>
        <end position="172"/>
    </location>
</feature>
<evidence type="ECO:0000313" key="2">
    <source>
        <dbReference type="EMBL" id="MBD1431566.1"/>
    </source>
</evidence>
<dbReference type="Proteomes" id="UP000602759">
    <property type="component" value="Unassembled WGS sequence"/>
</dbReference>
<feature type="signal peptide" evidence="1">
    <location>
        <begin position="1"/>
        <end position="20"/>
    </location>
</feature>
<proteinExistence type="predicted"/>